<evidence type="ECO:0000313" key="8">
    <source>
        <dbReference type="Proteomes" id="UP000045842"/>
    </source>
</evidence>
<name>A0A0T9EQD3_MYCTX</name>
<reference evidence="6 7" key="1">
    <citation type="submission" date="2015-03" db="EMBL/GenBank/DDBJ databases">
        <authorList>
            <consortium name="Pathogen Informatics"/>
        </authorList>
    </citation>
    <scope>NUCLEOTIDE SEQUENCE [LARGE SCALE GENOMIC DNA]</scope>
    <source>
        <strain evidence="1 9">Bir 172</strain>
        <strain evidence="2 10">Bir 185</strain>
        <strain evidence="4 8">G09801536</strain>
        <strain evidence="6">K00500041</strain>
        <strain evidence="5 7">M09401471</strain>
    </source>
</reference>
<evidence type="ECO:0000313" key="10">
    <source>
        <dbReference type="Proteomes" id="UP000050164"/>
    </source>
</evidence>
<dbReference type="EMBL" id="CNFT01001460">
    <property type="protein sequence ID" value="CKT32318.1"/>
    <property type="molecule type" value="Genomic_DNA"/>
</dbReference>
<gene>
    <name evidence="4" type="ORF">ERS007679_01439</name>
    <name evidence="3" type="ORF">ERS007703_00526</name>
    <name evidence="5" type="ORF">ERS007720_02923</name>
    <name evidence="1" type="ORF">ERS027646_02123</name>
    <name evidence="2" type="ORF">ERS027659_04248</name>
</gene>
<dbReference type="Proteomes" id="UP000048948">
    <property type="component" value="Unassembled WGS sequence"/>
</dbReference>
<evidence type="ECO:0000313" key="7">
    <source>
        <dbReference type="Proteomes" id="UP000044938"/>
    </source>
</evidence>
<dbReference type="EMBL" id="CSAD01000153">
    <property type="protein sequence ID" value="COV25801.1"/>
    <property type="molecule type" value="Genomic_DNA"/>
</dbReference>
<dbReference type="EMBL" id="CSAJ01000421">
    <property type="protein sequence ID" value="COW60487.1"/>
    <property type="molecule type" value="Genomic_DNA"/>
</dbReference>
<evidence type="ECO:0000313" key="3">
    <source>
        <dbReference type="EMBL" id="COV10173.1"/>
    </source>
</evidence>
<dbReference type="Proteomes" id="UP000045842">
    <property type="component" value="Unassembled WGS sequence"/>
</dbReference>
<proteinExistence type="predicted"/>
<evidence type="ECO:0000313" key="6">
    <source>
        <dbReference type="Proteomes" id="UP000038802"/>
    </source>
</evidence>
<dbReference type="EMBL" id="CSAE01000031">
    <property type="protein sequence ID" value="COV10173.1"/>
    <property type="molecule type" value="Genomic_DNA"/>
</dbReference>
<dbReference type="EMBL" id="CNGE01000365">
    <property type="protein sequence ID" value="CKS58592.1"/>
    <property type="molecule type" value="Genomic_DNA"/>
</dbReference>
<dbReference type="Proteomes" id="UP000050164">
    <property type="component" value="Unassembled WGS sequence"/>
</dbReference>
<evidence type="ECO:0000313" key="4">
    <source>
        <dbReference type="EMBL" id="COV25801.1"/>
    </source>
</evidence>
<sequence length="43" mass="4299">MVTGLRGTDGSGTAPFAGTAAIIDATRVPWASQSDRPSPPAIT</sequence>
<accession>A0A0T9EQD3</accession>
<evidence type="ECO:0000313" key="5">
    <source>
        <dbReference type="EMBL" id="COW60487.1"/>
    </source>
</evidence>
<dbReference type="Proteomes" id="UP000044938">
    <property type="component" value="Unassembled WGS sequence"/>
</dbReference>
<reference evidence="3" key="2">
    <citation type="submission" date="2015-03" db="EMBL/GenBank/DDBJ databases">
        <authorList>
            <person name="Murphy D."/>
        </authorList>
    </citation>
    <scope>NUCLEOTIDE SEQUENCE [LARGE SCALE GENOMIC DNA]</scope>
    <source>
        <strain evidence="3">K00500041</strain>
    </source>
</reference>
<protein>
    <submittedName>
        <fullName evidence="3">Uncharacterized protein</fullName>
    </submittedName>
</protein>
<evidence type="ECO:0000313" key="1">
    <source>
        <dbReference type="EMBL" id="CKS58592.1"/>
    </source>
</evidence>
<dbReference type="AlphaFoldDB" id="A0A0T9EQD3"/>
<dbReference type="Proteomes" id="UP000038802">
    <property type="component" value="Unassembled WGS sequence"/>
</dbReference>
<organism evidence="3 6">
    <name type="scientific">Mycobacterium tuberculosis</name>
    <dbReference type="NCBI Taxonomy" id="1773"/>
    <lineage>
        <taxon>Bacteria</taxon>
        <taxon>Bacillati</taxon>
        <taxon>Actinomycetota</taxon>
        <taxon>Actinomycetes</taxon>
        <taxon>Mycobacteriales</taxon>
        <taxon>Mycobacteriaceae</taxon>
        <taxon>Mycobacterium</taxon>
        <taxon>Mycobacterium tuberculosis complex</taxon>
    </lineage>
</organism>
<evidence type="ECO:0000313" key="2">
    <source>
        <dbReference type="EMBL" id="CKT32318.1"/>
    </source>
</evidence>
<evidence type="ECO:0000313" key="9">
    <source>
        <dbReference type="Proteomes" id="UP000048948"/>
    </source>
</evidence>